<dbReference type="PANTHER" id="PTHR45724:SF13">
    <property type="entry name" value="AQUAPORIN NIP1-1-RELATED"/>
    <property type="match status" value="1"/>
</dbReference>
<reference evidence="8 9" key="1">
    <citation type="submission" date="2012-08" db="EMBL/GenBank/DDBJ databases">
        <title>Whole genome shotgun sequence of Austwickia chelonae NBRC 105200.</title>
        <authorList>
            <person name="Yoshida I."/>
            <person name="Hosoyama A."/>
            <person name="Tsuchikane K."/>
            <person name="Katsumata H."/>
            <person name="Ando Y."/>
            <person name="Ohji S."/>
            <person name="Hamada M."/>
            <person name="Tamura T."/>
            <person name="Yamazoe A."/>
            <person name="Yamazaki S."/>
            <person name="Fujita N."/>
        </authorList>
    </citation>
    <scope>NUCLEOTIDE SEQUENCE [LARGE SCALE GENOMIC DNA]</scope>
    <source>
        <strain evidence="8 9">NBRC 105200</strain>
    </source>
</reference>
<gene>
    <name evidence="8" type="ORF">AUCHE_16_01810</name>
</gene>
<keyword evidence="3 6" id="KW-0812">Transmembrane</keyword>
<dbReference type="PROSITE" id="PS00221">
    <property type="entry name" value="MIP"/>
    <property type="match status" value="1"/>
</dbReference>
<dbReference type="RefSeq" id="WP_006503515.1">
    <property type="nucleotide sequence ID" value="NZ_BAGZ01000016.1"/>
</dbReference>
<evidence type="ECO:0000256" key="4">
    <source>
        <dbReference type="ARBA" id="ARBA00022989"/>
    </source>
</evidence>
<dbReference type="GO" id="GO:0016020">
    <property type="term" value="C:membrane"/>
    <property type="evidence" value="ECO:0007669"/>
    <property type="project" value="UniProtKB-SubCell"/>
</dbReference>
<dbReference type="eggNOG" id="COG0580">
    <property type="taxonomic scope" value="Bacteria"/>
</dbReference>
<evidence type="ECO:0000256" key="1">
    <source>
        <dbReference type="ARBA" id="ARBA00004141"/>
    </source>
</evidence>
<accession>K6V945</accession>
<name>K6V945_9MICO</name>
<dbReference type="PRINTS" id="PR00783">
    <property type="entry name" value="MINTRINSICP"/>
</dbReference>
<dbReference type="InterPro" id="IPR022357">
    <property type="entry name" value="MIP_CS"/>
</dbReference>
<dbReference type="STRING" id="100225.SAMN05421595_2411"/>
<dbReference type="OrthoDB" id="9807293at2"/>
<feature type="transmembrane region" description="Helical" evidence="7">
    <location>
        <begin position="54"/>
        <end position="76"/>
    </location>
</feature>
<evidence type="ECO:0000256" key="7">
    <source>
        <dbReference type="SAM" id="Phobius"/>
    </source>
</evidence>
<keyword evidence="2 6" id="KW-0813">Transport</keyword>
<keyword evidence="9" id="KW-1185">Reference proteome</keyword>
<feature type="transmembrane region" description="Helical" evidence="7">
    <location>
        <begin position="204"/>
        <end position="224"/>
    </location>
</feature>
<evidence type="ECO:0008006" key="10">
    <source>
        <dbReference type="Google" id="ProtNLM"/>
    </source>
</evidence>
<evidence type="ECO:0000256" key="3">
    <source>
        <dbReference type="ARBA" id="ARBA00022692"/>
    </source>
</evidence>
<dbReference type="Proteomes" id="UP000008495">
    <property type="component" value="Unassembled WGS sequence"/>
</dbReference>
<dbReference type="Pfam" id="PF00230">
    <property type="entry name" value="MIP"/>
    <property type="match status" value="1"/>
</dbReference>
<dbReference type="AlphaFoldDB" id="K6V945"/>
<feature type="transmembrane region" description="Helical" evidence="7">
    <location>
        <begin position="129"/>
        <end position="148"/>
    </location>
</feature>
<dbReference type="InterPro" id="IPR023271">
    <property type="entry name" value="Aquaporin-like"/>
</dbReference>
<dbReference type="PANTHER" id="PTHR45724">
    <property type="entry name" value="AQUAPORIN NIP2-1"/>
    <property type="match status" value="1"/>
</dbReference>
<comment type="subcellular location">
    <subcellularLocation>
        <location evidence="1">Membrane</location>
        <topology evidence="1">Multi-pass membrane protein</topology>
    </subcellularLocation>
</comment>
<dbReference type="Gene3D" id="1.20.1080.10">
    <property type="entry name" value="Glycerol uptake facilitator protein"/>
    <property type="match status" value="1"/>
</dbReference>
<dbReference type="InterPro" id="IPR034294">
    <property type="entry name" value="Aquaporin_transptr"/>
</dbReference>
<feature type="transmembrane region" description="Helical" evidence="7">
    <location>
        <begin position="160"/>
        <end position="184"/>
    </location>
</feature>
<evidence type="ECO:0000313" key="8">
    <source>
        <dbReference type="EMBL" id="GAB78758.1"/>
    </source>
</evidence>
<sequence length="230" mass="23710">MSTQRSSGQTLETSAPRTGRRPLPIANYVVELLGTFFLTLTVGCTVLTRNPLAPVAIGAVLMVMIFAGGHISGAHFNPAVTLAVTMRGGQPSSRLPSYWACQLLGGAIGAFTAAMVTGQHPTAKAAANLPAALVAEFVFTLALCWVVLNVATSKDHPDNSFYGLAIGFTVLVGAVAVGDISGGVFNPAVGLGAGIMDLLTWEALPLWALIQLVAGAAAALLFRVTSPQDH</sequence>
<keyword evidence="4 7" id="KW-1133">Transmembrane helix</keyword>
<comment type="similarity">
    <text evidence="6">Belongs to the MIP/aquaporin (TC 1.A.8) family.</text>
</comment>
<dbReference type="EMBL" id="BAGZ01000016">
    <property type="protein sequence ID" value="GAB78758.1"/>
    <property type="molecule type" value="Genomic_DNA"/>
</dbReference>
<feature type="transmembrane region" description="Helical" evidence="7">
    <location>
        <begin position="25"/>
        <end position="48"/>
    </location>
</feature>
<keyword evidence="5 7" id="KW-0472">Membrane</keyword>
<evidence type="ECO:0000313" key="9">
    <source>
        <dbReference type="Proteomes" id="UP000008495"/>
    </source>
</evidence>
<organism evidence="8 9">
    <name type="scientific">Austwickia chelonae NBRC 105200</name>
    <dbReference type="NCBI Taxonomy" id="1184607"/>
    <lineage>
        <taxon>Bacteria</taxon>
        <taxon>Bacillati</taxon>
        <taxon>Actinomycetota</taxon>
        <taxon>Actinomycetes</taxon>
        <taxon>Micrococcales</taxon>
        <taxon>Dermatophilaceae</taxon>
        <taxon>Austwickia</taxon>
    </lineage>
</organism>
<evidence type="ECO:0000256" key="2">
    <source>
        <dbReference type="ARBA" id="ARBA00022448"/>
    </source>
</evidence>
<feature type="transmembrane region" description="Helical" evidence="7">
    <location>
        <begin position="97"/>
        <end position="117"/>
    </location>
</feature>
<dbReference type="SUPFAM" id="SSF81338">
    <property type="entry name" value="Aquaporin-like"/>
    <property type="match status" value="1"/>
</dbReference>
<dbReference type="InterPro" id="IPR000425">
    <property type="entry name" value="MIP"/>
</dbReference>
<dbReference type="GO" id="GO:0015267">
    <property type="term" value="F:channel activity"/>
    <property type="evidence" value="ECO:0007669"/>
    <property type="project" value="InterPro"/>
</dbReference>
<protein>
    <recommendedName>
        <fullName evidence="10">Aquaporin Z</fullName>
    </recommendedName>
</protein>
<proteinExistence type="inferred from homology"/>
<comment type="caution">
    <text evidence="8">The sequence shown here is derived from an EMBL/GenBank/DDBJ whole genome shotgun (WGS) entry which is preliminary data.</text>
</comment>
<evidence type="ECO:0000256" key="5">
    <source>
        <dbReference type="ARBA" id="ARBA00023136"/>
    </source>
</evidence>
<evidence type="ECO:0000256" key="6">
    <source>
        <dbReference type="RuleBase" id="RU000477"/>
    </source>
</evidence>